<dbReference type="Pfam" id="PF08282">
    <property type="entry name" value="Hydrolase_3"/>
    <property type="match status" value="1"/>
</dbReference>
<dbReference type="EMBL" id="RCDB01000004">
    <property type="protein sequence ID" value="RLK46679.1"/>
    <property type="molecule type" value="Genomic_DNA"/>
</dbReference>
<keyword evidence="1" id="KW-0378">Hydrolase</keyword>
<proteinExistence type="predicted"/>
<organism evidence="1 2">
    <name type="scientific">Microbacterium telephonicum</name>
    <dbReference type="NCBI Taxonomy" id="1714841"/>
    <lineage>
        <taxon>Bacteria</taxon>
        <taxon>Bacillati</taxon>
        <taxon>Actinomycetota</taxon>
        <taxon>Actinomycetes</taxon>
        <taxon>Micrococcales</taxon>
        <taxon>Microbacteriaceae</taxon>
        <taxon>Microbacterium</taxon>
    </lineage>
</organism>
<dbReference type="GO" id="GO:0016791">
    <property type="term" value="F:phosphatase activity"/>
    <property type="evidence" value="ECO:0007669"/>
    <property type="project" value="TreeGrafter"/>
</dbReference>
<gene>
    <name evidence="1" type="ORF">C7474_2864</name>
</gene>
<dbReference type="SUPFAM" id="SSF56784">
    <property type="entry name" value="HAD-like"/>
    <property type="match status" value="1"/>
</dbReference>
<reference evidence="1 2" key="1">
    <citation type="journal article" date="2015" name="Stand. Genomic Sci.">
        <title>Genomic Encyclopedia of Bacterial and Archaeal Type Strains, Phase III: the genomes of soil and plant-associated and newly described type strains.</title>
        <authorList>
            <person name="Whitman W.B."/>
            <person name="Woyke T."/>
            <person name="Klenk H.P."/>
            <person name="Zhou Y."/>
            <person name="Lilburn T.G."/>
            <person name="Beck B.J."/>
            <person name="De Vos P."/>
            <person name="Vandamme P."/>
            <person name="Eisen J.A."/>
            <person name="Garrity G."/>
            <person name="Hugenholtz P."/>
            <person name="Kyrpides N.C."/>
        </authorList>
    </citation>
    <scope>NUCLEOTIDE SEQUENCE [LARGE SCALE GENOMIC DNA]</scope>
    <source>
        <strain evidence="1 2">S2T63</strain>
    </source>
</reference>
<protein>
    <submittedName>
        <fullName evidence="1">Haloacid dehalogenase-like hydrolase</fullName>
    </submittedName>
</protein>
<dbReference type="Gene3D" id="3.40.50.1000">
    <property type="entry name" value="HAD superfamily/HAD-like"/>
    <property type="match status" value="1"/>
</dbReference>
<sequence length="119" mass="12861">MTSPAPVRRRAVFLDVDGTLMQDGHHIPPSAIDAIRTARARGHLVLLSTGRGMAELRGDIMDIGFDGAVTNGGAYASTGDEIVMARMLSADDVAHRLRAARAHLTRSPRIHPAPREWNT</sequence>
<dbReference type="PANTHER" id="PTHR10000">
    <property type="entry name" value="PHOSPHOSERINE PHOSPHATASE"/>
    <property type="match status" value="1"/>
</dbReference>
<dbReference type="InterPro" id="IPR023214">
    <property type="entry name" value="HAD_sf"/>
</dbReference>
<dbReference type="AlphaFoldDB" id="A0A498BUU6"/>
<name>A0A498BUU6_9MICO</name>
<evidence type="ECO:0000313" key="1">
    <source>
        <dbReference type="EMBL" id="RLK46679.1"/>
    </source>
</evidence>
<dbReference type="InterPro" id="IPR036412">
    <property type="entry name" value="HAD-like_sf"/>
</dbReference>
<dbReference type="RefSeq" id="WP_121061021.1">
    <property type="nucleotide sequence ID" value="NZ_RCDB01000004.1"/>
</dbReference>
<evidence type="ECO:0000313" key="2">
    <source>
        <dbReference type="Proteomes" id="UP000273158"/>
    </source>
</evidence>
<comment type="caution">
    <text evidence="1">The sequence shown here is derived from an EMBL/GenBank/DDBJ whole genome shotgun (WGS) entry which is preliminary data.</text>
</comment>
<accession>A0A498BUU6</accession>
<dbReference type="Proteomes" id="UP000273158">
    <property type="component" value="Unassembled WGS sequence"/>
</dbReference>
<dbReference type="GO" id="GO:0000287">
    <property type="term" value="F:magnesium ion binding"/>
    <property type="evidence" value="ECO:0007669"/>
    <property type="project" value="TreeGrafter"/>
</dbReference>
<dbReference type="Gene3D" id="3.30.1240.10">
    <property type="match status" value="1"/>
</dbReference>
<dbReference type="GO" id="GO:0005829">
    <property type="term" value="C:cytosol"/>
    <property type="evidence" value="ECO:0007669"/>
    <property type="project" value="TreeGrafter"/>
</dbReference>
<dbReference type="PANTHER" id="PTHR10000:SF25">
    <property type="entry name" value="PHOSPHATASE YKRA-RELATED"/>
    <property type="match status" value="1"/>
</dbReference>
<keyword evidence="2" id="KW-1185">Reference proteome</keyword>
<dbReference type="OrthoDB" id="3180855at2"/>